<dbReference type="GO" id="GO:0003676">
    <property type="term" value="F:nucleic acid binding"/>
    <property type="evidence" value="ECO:0007669"/>
    <property type="project" value="InterPro"/>
</dbReference>
<accession>A0A8B8JWZ5</accession>
<dbReference type="PANTHER" id="PTHR13068:SF166">
    <property type="entry name" value="TRANSCRIPTION TERMINATION FACTOR MTERF15, MITOCHONDRIAL-LIKE"/>
    <property type="match status" value="1"/>
</dbReference>
<dbReference type="Gene3D" id="1.25.70.10">
    <property type="entry name" value="Transcription termination factor 3, mitochondrial"/>
    <property type="match status" value="1"/>
</dbReference>
<name>A0A8B8JWZ5_ABRPR</name>
<keyword evidence="2" id="KW-0805">Transcription regulation</keyword>
<proteinExistence type="inferred from homology"/>
<sequence>MFKFLSRNTYPKPVFSQNHPWLWFSLKFIGTHSKEKSFTISYLIDICGFPPHRAESLSKRMNFKTREKPDTVIQFLNNLGFSQTNTLKIIRSVPEMLRTDPNKILQQKIDFLKSKGFSDSDIRCIITGYPSILRAGLKGEIIPCFDFFNNMFESQHKFMKTVVRYSGILCNLAKCSALNIQYLKDEGVPESIIIRFVEYFPRTLKVPSNRFKGLLQEVQDLGFNPLRLQFVIAVHIKVCLSRSTWARKEGVYRKWGWSDDDIAVAFRGHPFCMSISESKIEDAMDFLVNKLGFQVSDIAKYPVVLSMSLVKRIIPRGSVVLVLKSKGLVTKLNLGRIFRYDEKYFLDRFIYRHEKEADKLLKLYKAKLSLAG</sequence>
<dbReference type="InterPro" id="IPR038538">
    <property type="entry name" value="MTERF_sf"/>
</dbReference>
<comment type="similarity">
    <text evidence="1">Belongs to the mTERF family.</text>
</comment>
<dbReference type="KEGG" id="aprc:113849955"/>
<dbReference type="Proteomes" id="UP000694853">
    <property type="component" value="Unplaced"/>
</dbReference>
<evidence type="ECO:0000256" key="3">
    <source>
        <dbReference type="ARBA" id="ARBA00022946"/>
    </source>
</evidence>
<keyword evidence="4" id="KW-1185">Reference proteome</keyword>
<dbReference type="GeneID" id="113849955"/>
<dbReference type="PANTHER" id="PTHR13068">
    <property type="entry name" value="CGI-12 PROTEIN-RELATED"/>
    <property type="match status" value="1"/>
</dbReference>
<dbReference type="RefSeq" id="XP_027336037.1">
    <property type="nucleotide sequence ID" value="XM_027480236.1"/>
</dbReference>
<dbReference type="InterPro" id="IPR003690">
    <property type="entry name" value="MTERF"/>
</dbReference>
<reference evidence="5" key="2">
    <citation type="submission" date="2025-08" db="UniProtKB">
        <authorList>
            <consortium name="RefSeq"/>
        </authorList>
    </citation>
    <scope>IDENTIFICATION</scope>
    <source>
        <tissue evidence="5">Young leaves</tissue>
    </source>
</reference>
<evidence type="ECO:0000313" key="5">
    <source>
        <dbReference type="RefSeq" id="XP_027336037.1"/>
    </source>
</evidence>
<dbReference type="FunFam" id="1.25.70.10:FF:000001">
    <property type="entry name" value="Mitochondrial transcription termination factor-like"/>
    <property type="match status" value="1"/>
</dbReference>
<keyword evidence="2" id="KW-0804">Transcription</keyword>
<evidence type="ECO:0000313" key="4">
    <source>
        <dbReference type="Proteomes" id="UP000694853"/>
    </source>
</evidence>
<evidence type="ECO:0000256" key="1">
    <source>
        <dbReference type="ARBA" id="ARBA00007692"/>
    </source>
</evidence>
<gene>
    <name evidence="5" type="primary">LOC113849955</name>
</gene>
<keyword evidence="3" id="KW-0809">Transit peptide</keyword>
<evidence type="ECO:0000256" key="2">
    <source>
        <dbReference type="ARBA" id="ARBA00022472"/>
    </source>
</evidence>
<reference evidence="4" key="1">
    <citation type="journal article" date="2019" name="Toxins">
        <title>Detection of Abrin-Like and Prepropulchellin-Like Toxin Genes and Transcripts Using Whole Genome Sequencing and Full-Length Transcript Sequencing of Abrus precatorius.</title>
        <authorList>
            <person name="Hovde B.T."/>
            <person name="Daligault H.E."/>
            <person name="Hanschen E.R."/>
            <person name="Kunde Y.A."/>
            <person name="Johnson M.B."/>
            <person name="Starkenburg S.R."/>
            <person name="Johnson S.L."/>
        </authorList>
    </citation>
    <scope>NUCLEOTIDE SEQUENCE [LARGE SCALE GENOMIC DNA]</scope>
</reference>
<protein>
    <submittedName>
        <fullName evidence="5">Transcription termination factor MTERF9, chloroplastic-like</fullName>
    </submittedName>
</protein>
<dbReference type="SMART" id="SM00733">
    <property type="entry name" value="Mterf"/>
    <property type="match status" value="5"/>
</dbReference>
<keyword evidence="2" id="KW-0806">Transcription termination</keyword>
<dbReference type="Pfam" id="PF02536">
    <property type="entry name" value="mTERF"/>
    <property type="match status" value="1"/>
</dbReference>
<dbReference type="OrthoDB" id="637682at2759"/>
<organism evidence="4 5">
    <name type="scientific">Abrus precatorius</name>
    <name type="common">Indian licorice</name>
    <name type="synonym">Glycine abrus</name>
    <dbReference type="NCBI Taxonomy" id="3816"/>
    <lineage>
        <taxon>Eukaryota</taxon>
        <taxon>Viridiplantae</taxon>
        <taxon>Streptophyta</taxon>
        <taxon>Embryophyta</taxon>
        <taxon>Tracheophyta</taxon>
        <taxon>Spermatophyta</taxon>
        <taxon>Magnoliopsida</taxon>
        <taxon>eudicotyledons</taxon>
        <taxon>Gunneridae</taxon>
        <taxon>Pentapetalae</taxon>
        <taxon>rosids</taxon>
        <taxon>fabids</taxon>
        <taxon>Fabales</taxon>
        <taxon>Fabaceae</taxon>
        <taxon>Papilionoideae</taxon>
        <taxon>50 kb inversion clade</taxon>
        <taxon>NPAAA clade</taxon>
        <taxon>indigoferoid/millettioid clade</taxon>
        <taxon>Abreae</taxon>
        <taxon>Abrus</taxon>
    </lineage>
</organism>
<dbReference type="GO" id="GO:0006353">
    <property type="term" value="P:DNA-templated transcription termination"/>
    <property type="evidence" value="ECO:0007669"/>
    <property type="project" value="UniProtKB-KW"/>
</dbReference>
<dbReference type="AlphaFoldDB" id="A0A8B8JWZ5"/>